<proteinExistence type="predicted"/>
<evidence type="ECO:0000313" key="1">
    <source>
        <dbReference type="EMBL" id="GAT07611.1"/>
    </source>
</evidence>
<organism evidence="1 2">
    <name type="scientific">Mycolicibacterium novocastrense</name>
    <name type="common">Mycobacterium novocastrense</name>
    <dbReference type="NCBI Taxonomy" id="59813"/>
    <lineage>
        <taxon>Bacteria</taxon>
        <taxon>Bacillati</taxon>
        <taxon>Actinomycetota</taxon>
        <taxon>Actinomycetes</taxon>
        <taxon>Mycobacteriales</taxon>
        <taxon>Mycobacteriaceae</taxon>
        <taxon>Mycolicibacterium</taxon>
    </lineage>
</organism>
<gene>
    <name evidence="1" type="ORF">RMCN_0744</name>
</gene>
<dbReference type="Proteomes" id="UP000069773">
    <property type="component" value="Unassembled WGS sequence"/>
</dbReference>
<dbReference type="EMBL" id="BCTA01000012">
    <property type="protein sequence ID" value="GAT07611.1"/>
    <property type="molecule type" value="Genomic_DNA"/>
</dbReference>
<evidence type="ECO:0000313" key="2">
    <source>
        <dbReference type="Proteomes" id="UP000069773"/>
    </source>
</evidence>
<keyword evidence="2" id="KW-1185">Reference proteome</keyword>
<comment type="caution">
    <text evidence="1">The sequence shown here is derived from an EMBL/GenBank/DDBJ whole genome shotgun (WGS) entry which is preliminary data.</text>
</comment>
<accession>A0ABQ0KED1</accession>
<name>A0ABQ0KED1_MYCNV</name>
<protein>
    <submittedName>
        <fullName evidence="1">Uncharacterized protein</fullName>
    </submittedName>
</protein>
<reference evidence="1 2" key="1">
    <citation type="journal article" date="2016" name="Genome Announc.">
        <title>Draft Genome Sequences of Five Rapidly Growing Mycobacterium Species, M. thermoresistibile, M. fortuitum subsp. acetamidolyticum, M. canariasense, M. brisbanense, and M. novocastrense.</title>
        <authorList>
            <person name="Katahira K."/>
            <person name="Ogura Y."/>
            <person name="Gotoh Y."/>
            <person name="Hayashi T."/>
        </authorList>
    </citation>
    <scope>NUCLEOTIDE SEQUENCE [LARGE SCALE GENOMIC DNA]</scope>
    <source>
        <strain evidence="1 2">JCM18114</strain>
    </source>
</reference>
<sequence>MTTFRSGALFRPAVESADTDMEWSDFDRAVDALSFARAYGPPPEVEGLEWGFGRRLRTRLQTLPAESETRCALEELVEVVDRVCGAVHTALSQLFRARAAVVDSWAARLYAPPITRPEGGIAEYDIDTMRGELRAAREAAQHENQLILDFGGRMDRWTWQALDAVKCSDPDRLRAVIHEVHAAGDAAFAAIRA</sequence>